<dbReference type="NCBIfam" id="TIGR01509">
    <property type="entry name" value="HAD-SF-IA-v3"/>
    <property type="match status" value="1"/>
</dbReference>
<dbReference type="SFLD" id="SFLDG01129">
    <property type="entry name" value="C1.5:_HAD__Beta-PGM__Phosphata"/>
    <property type="match status" value="1"/>
</dbReference>
<dbReference type="AlphaFoldDB" id="A0A9W6JWC2"/>
<name>A0A9W6JWC2_9HYPH</name>
<keyword evidence="2" id="KW-1185">Reference proteome</keyword>
<dbReference type="Pfam" id="PF00702">
    <property type="entry name" value="Hydrolase"/>
    <property type="match status" value="1"/>
</dbReference>
<dbReference type="CDD" id="cd07528">
    <property type="entry name" value="HAD_CbbY-like"/>
    <property type="match status" value="1"/>
</dbReference>
<dbReference type="InterPro" id="IPR036412">
    <property type="entry name" value="HAD-like_sf"/>
</dbReference>
<dbReference type="Gene3D" id="1.10.150.240">
    <property type="entry name" value="Putative phosphatase, domain 2"/>
    <property type="match status" value="1"/>
</dbReference>
<dbReference type="PRINTS" id="PR00413">
    <property type="entry name" value="HADHALOGNASE"/>
</dbReference>
<dbReference type="InterPro" id="IPR044999">
    <property type="entry name" value="CbbY-like"/>
</dbReference>
<dbReference type="RefSeq" id="WP_213358637.1">
    <property type="nucleotide sequence ID" value="NZ_BSFM01000012.1"/>
</dbReference>
<dbReference type="SFLD" id="SFLDG01135">
    <property type="entry name" value="C1.5.6:_HAD__Beta-PGM__Phospha"/>
    <property type="match status" value="1"/>
</dbReference>
<reference evidence="1" key="2">
    <citation type="submission" date="2023-01" db="EMBL/GenBank/DDBJ databases">
        <authorList>
            <person name="Sun Q."/>
            <person name="Evtushenko L."/>
        </authorList>
    </citation>
    <scope>NUCLEOTIDE SEQUENCE</scope>
    <source>
        <strain evidence="1">VKM B-2789</strain>
    </source>
</reference>
<dbReference type="EMBL" id="BSFM01000012">
    <property type="protein sequence ID" value="GLK84362.1"/>
    <property type="molecule type" value="Genomic_DNA"/>
</dbReference>
<dbReference type="SFLD" id="SFLDS00003">
    <property type="entry name" value="Haloacid_Dehalogenase"/>
    <property type="match status" value="1"/>
</dbReference>
<accession>A0A9W6JWC2</accession>
<reference evidence="1" key="1">
    <citation type="journal article" date="2014" name="Int. J. Syst. Evol. Microbiol.">
        <title>Complete genome sequence of Corynebacterium casei LMG S-19264T (=DSM 44701T), isolated from a smear-ripened cheese.</title>
        <authorList>
            <consortium name="US DOE Joint Genome Institute (JGI-PGF)"/>
            <person name="Walter F."/>
            <person name="Albersmeier A."/>
            <person name="Kalinowski J."/>
            <person name="Ruckert C."/>
        </authorList>
    </citation>
    <scope>NUCLEOTIDE SEQUENCE</scope>
    <source>
        <strain evidence="1">VKM B-2789</strain>
    </source>
</reference>
<dbReference type="Gene3D" id="3.40.50.1000">
    <property type="entry name" value="HAD superfamily/HAD-like"/>
    <property type="match status" value="1"/>
</dbReference>
<gene>
    <name evidence="1" type="primary">cbbY</name>
    <name evidence="1" type="ORF">GCM10017653_24320</name>
</gene>
<dbReference type="GO" id="GO:0016787">
    <property type="term" value="F:hydrolase activity"/>
    <property type="evidence" value="ECO:0007669"/>
    <property type="project" value="InterPro"/>
</dbReference>
<dbReference type="PANTHER" id="PTHR42896:SF2">
    <property type="entry name" value="CBBY-LIKE PROTEIN"/>
    <property type="match status" value="1"/>
</dbReference>
<dbReference type="SUPFAM" id="SSF56784">
    <property type="entry name" value="HAD-like"/>
    <property type="match status" value="1"/>
</dbReference>
<dbReference type="Proteomes" id="UP001143330">
    <property type="component" value="Unassembled WGS sequence"/>
</dbReference>
<proteinExistence type="predicted"/>
<dbReference type="InterPro" id="IPR023198">
    <property type="entry name" value="PGP-like_dom2"/>
</dbReference>
<sequence>MRAEAIIFDVDGTLAETEEIHRLAFNETFTHFGLDWYWNRPLYRQLLDITGGKERIRAFVANHRAPDGPRALEQVAEMHAAKTEIYTQLVAEGAARLRPGVLRLITEAKDKGVRLAIATTTSLPNVEALLQAAFGMPSSSIFEVIGAGDIVAAKKPAPDIYRHVLDELRMPTFACIAIEDSRNGLDSARAAGLPTLVTPSIYTSHQSFPGALAVVPDLDTPPVSLDTIAKWRAADAGW</sequence>
<comment type="caution">
    <text evidence="1">The sequence shown here is derived from an EMBL/GenBank/DDBJ whole genome shotgun (WGS) entry which is preliminary data.</text>
</comment>
<dbReference type="InterPro" id="IPR006439">
    <property type="entry name" value="HAD-SF_hydro_IA"/>
</dbReference>
<evidence type="ECO:0000313" key="2">
    <source>
        <dbReference type="Proteomes" id="UP001143330"/>
    </source>
</evidence>
<organism evidence="1 2">
    <name type="scientific">Ancylobacter defluvii</name>
    <dbReference type="NCBI Taxonomy" id="1282440"/>
    <lineage>
        <taxon>Bacteria</taxon>
        <taxon>Pseudomonadati</taxon>
        <taxon>Pseudomonadota</taxon>
        <taxon>Alphaproteobacteria</taxon>
        <taxon>Hyphomicrobiales</taxon>
        <taxon>Xanthobacteraceae</taxon>
        <taxon>Ancylobacter</taxon>
    </lineage>
</organism>
<protein>
    <submittedName>
        <fullName evidence="1">Protein CbbY</fullName>
    </submittedName>
</protein>
<dbReference type="SFLD" id="SFLDF00035">
    <property type="entry name" value="phosphoglycolate_phosphatase"/>
    <property type="match status" value="1"/>
</dbReference>
<evidence type="ECO:0000313" key="1">
    <source>
        <dbReference type="EMBL" id="GLK84362.1"/>
    </source>
</evidence>
<dbReference type="PANTHER" id="PTHR42896">
    <property type="entry name" value="XYLULOSE-1,5-BISPHOSPHATE (XUBP) PHOSPHATASE"/>
    <property type="match status" value="1"/>
</dbReference>
<dbReference type="InterPro" id="IPR023214">
    <property type="entry name" value="HAD_sf"/>
</dbReference>